<keyword evidence="1" id="KW-0732">Signal</keyword>
<dbReference type="KEGG" id="hyl:LPB072_14265"/>
<sequence>MLNSLKTWLGVAAAGLVLSACGGGSDGPTPHGAIALNVSTPSAYIATNFISQAQANTGAVTRCGGDGCVVIHEFAGSGSCAALATGGGSSLVWGVSSGSTQTEAEAGALQSCTAKGGVRCSIPDAIPGKCQ</sequence>
<dbReference type="EMBL" id="LVWD01000001">
    <property type="protein sequence ID" value="OAD44204.1"/>
    <property type="molecule type" value="Genomic_DNA"/>
</dbReference>
<evidence type="ECO:0000313" key="4">
    <source>
        <dbReference type="EMBL" id="OAD44204.1"/>
    </source>
</evidence>
<protein>
    <recommendedName>
        <fullName evidence="2">DUF4189 domain-containing protein</fullName>
    </recommendedName>
</protein>
<dbReference type="PROSITE" id="PS51257">
    <property type="entry name" value="PROKAR_LIPOPROTEIN"/>
    <property type="match status" value="1"/>
</dbReference>
<organism evidence="3 6">
    <name type="scientific">Hydrogenophaga crassostreae</name>
    <dbReference type="NCBI Taxonomy" id="1763535"/>
    <lineage>
        <taxon>Bacteria</taxon>
        <taxon>Pseudomonadati</taxon>
        <taxon>Pseudomonadota</taxon>
        <taxon>Betaproteobacteria</taxon>
        <taxon>Burkholderiales</taxon>
        <taxon>Comamonadaceae</taxon>
        <taxon>Hydrogenophaga</taxon>
    </lineage>
</organism>
<name>A0A162T7Z5_9BURK</name>
<dbReference type="InterPro" id="IPR025240">
    <property type="entry name" value="DUF4189"/>
</dbReference>
<dbReference type="EMBL" id="CP017476">
    <property type="protein sequence ID" value="AOW13832.1"/>
    <property type="molecule type" value="Genomic_DNA"/>
</dbReference>
<dbReference type="STRING" id="1763535.LPB072_14265"/>
<dbReference type="Proteomes" id="UP000185680">
    <property type="component" value="Chromosome"/>
</dbReference>
<reference evidence="3 6" key="2">
    <citation type="submission" date="2016-10" db="EMBL/GenBank/DDBJ databases">
        <title>Hydorgenophaga sp. LPB0072 isolated from gastropod.</title>
        <authorList>
            <person name="Kim E."/>
            <person name="Yi H."/>
        </authorList>
    </citation>
    <scope>NUCLEOTIDE SEQUENCE [LARGE SCALE GENOMIC DNA]</scope>
    <source>
        <strain evidence="3 6">LPB0072</strain>
    </source>
</reference>
<evidence type="ECO:0000313" key="3">
    <source>
        <dbReference type="EMBL" id="AOW13832.1"/>
    </source>
</evidence>
<evidence type="ECO:0000313" key="5">
    <source>
        <dbReference type="Proteomes" id="UP000185657"/>
    </source>
</evidence>
<feature type="chain" id="PRO_5044549393" description="DUF4189 domain-containing protein" evidence="1">
    <location>
        <begin position="23"/>
        <end position="131"/>
    </location>
</feature>
<dbReference type="RefSeq" id="WP_066084554.1">
    <property type="nucleotide sequence ID" value="NZ_CP017476.1"/>
</dbReference>
<dbReference type="Proteomes" id="UP000185657">
    <property type="component" value="Unassembled WGS sequence"/>
</dbReference>
<reference evidence="4 5" key="1">
    <citation type="submission" date="2016-02" db="EMBL/GenBank/DDBJ databases">
        <title>Draft genome sequence of Hydrogenophaga sp. LPB0072.</title>
        <authorList>
            <person name="Shin S.-K."/>
            <person name="Yi H."/>
        </authorList>
    </citation>
    <scope>NUCLEOTIDE SEQUENCE [LARGE SCALE GENOMIC DNA]</scope>
    <source>
        <strain evidence="4 5">LPB0072</strain>
    </source>
</reference>
<dbReference type="AlphaFoldDB" id="A0A162T7Z5"/>
<gene>
    <name evidence="3" type="ORF">LPB072_14265</name>
    <name evidence="4" type="ORF">LPB72_01550</name>
</gene>
<accession>A0A162T7Z5</accession>
<proteinExistence type="predicted"/>
<feature type="domain" description="DUF4189" evidence="2">
    <location>
        <begin position="31"/>
        <end position="122"/>
    </location>
</feature>
<evidence type="ECO:0000313" key="6">
    <source>
        <dbReference type="Proteomes" id="UP000185680"/>
    </source>
</evidence>
<dbReference type="Pfam" id="PF13827">
    <property type="entry name" value="DUF4189"/>
    <property type="match status" value="1"/>
</dbReference>
<evidence type="ECO:0000256" key="1">
    <source>
        <dbReference type="SAM" id="SignalP"/>
    </source>
</evidence>
<feature type="signal peptide" evidence="1">
    <location>
        <begin position="1"/>
        <end position="22"/>
    </location>
</feature>
<keyword evidence="5" id="KW-1185">Reference proteome</keyword>
<evidence type="ECO:0000259" key="2">
    <source>
        <dbReference type="Pfam" id="PF13827"/>
    </source>
</evidence>